<organism evidence="2 3">
    <name type="scientific">Candidatus Uhrbacteria bacterium GW2011_GWF2_41_16</name>
    <dbReference type="NCBI Taxonomy" id="1618997"/>
    <lineage>
        <taxon>Bacteria</taxon>
        <taxon>Candidatus Uhriibacteriota</taxon>
    </lineage>
</organism>
<sequence length="366" mass="42534">MKVALVHDYLVQNGGAEKVLQVMQDIWPEAPTFTLFYDPKSLPVFQGRDIRTSFLQHLPLIRKKYPWYIGLMPAATESHDLTNFDVVISSSSAFSKGIITRPDTIHFCYCHTPTRYLWSDTHSYVQELRLPSLIKLALPPVLSRLRLWDRAAAERVDYFIANSSTVQKRITKYYQRDSQIIYPPVDIHKFHINREPKTFFLVGGRLVAYKRYDLVIEAFNHTGLPLKVFGTGPIERELKRHAKSNIVFLGRVSDEKRLDLFTHCKAFLHPHEEDFGLTAVEAMACGRPVIAYRRGGATETIIDQVTGEFFDEQSWEELATHLIQFDESRFDPDRIRAHTEQFRTEKFQHALKEMVEQVWQAKNFVC</sequence>
<dbReference type="Pfam" id="PF00534">
    <property type="entry name" value="Glycos_transf_1"/>
    <property type="match status" value="1"/>
</dbReference>
<dbReference type="InterPro" id="IPR001296">
    <property type="entry name" value="Glyco_trans_1"/>
</dbReference>
<accession>A0A0G0VCQ9</accession>
<comment type="caution">
    <text evidence="2">The sequence shown here is derived from an EMBL/GenBank/DDBJ whole genome shotgun (WGS) entry which is preliminary data.</text>
</comment>
<reference evidence="2 3" key="1">
    <citation type="journal article" date="2015" name="Nature">
        <title>rRNA introns, odd ribosomes, and small enigmatic genomes across a large radiation of phyla.</title>
        <authorList>
            <person name="Brown C.T."/>
            <person name="Hug L.A."/>
            <person name="Thomas B.C."/>
            <person name="Sharon I."/>
            <person name="Castelle C.J."/>
            <person name="Singh A."/>
            <person name="Wilkins M.J."/>
            <person name="Williams K.H."/>
            <person name="Banfield J.F."/>
        </authorList>
    </citation>
    <scope>NUCLEOTIDE SEQUENCE [LARGE SCALE GENOMIC DNA]</scope>
</reference>
<dbReference type="GO" id="GO:0016757">
    <property type="term" value="F:glycosyltransferase activity"/>
    <property type="evidence" value="ECO:0007669"/>
    <property type="project" value="InterPro"/>
</dbReference>
<proteinExistence type="predicted"/>
<dbReference type="PANTHER" id="PTHR45947">
    <property type="entry name" value="SULFOQUINOVOSYL TRANSFERASE SQD2"/>
    <property type="match status" value="1"/>
</dbReference>
<dbReference type="Gene3D" id="3.40.50.2000">
    <property type="entry name" value="Glycogen Phosphorylase B"/>
    <property type="match status" value="2"/>
</dbReference>
<gene>
    <name evidence="2" type="ORF">UU48_C0001G0004</name>
</gene>
<name>A0A0G0VCQ9_9BACT</name>
<dbReference type="EMBL" id="LCAU01000001">
    <property type="protein sequence ID" value="KKR98649.1"/>
    <property type="molecule type" value="Genomic_DNA"/>
</dbReference>
<keyword evidence="2" id="KW-0808">Transferase</keyword>
<dbReference type="AlphaFoldDB" id="A0A0G0VCQ9"/>
<protein>
    <submittedName>
        <fullName evidence="2">Glycosyl transferase group 1</fullName>
    </submittedName>
</protein>
<evidence type="ECO:0000259" key="1">
    <source>
        <dbReference type="Pfam" id="PF00534"/>
    </source>
</evidence>
<dbReference type="PATRIC" id="fig|1618997.3.peg.4"/>
<evidence type="ECO:0000313" key="3">
    <source>
        <dbReference type="Proteomes" id="UP000034746"/>
    </source>
</evidence>
<dbReference type="Proteomes" id="UP000034746">
    <property type="component" value="Unassembled WGS sequence"/>
</dbReference>
<feature type="domain" description="Glycosyl transferase family 1" evidence="1">
    <location>
        <begin position="188"/>
        <end position="334"/>
    </location>
</feature>
<dbReference type="SUPFAM" id="SSF53756">
    <property type="entry name" value="UDP-Glycosyltransferase/glycogen phosphorylase"/>
    <property type="match status" value="1"/>
</dbReference>
<dbReference type="PANTHER" id="PTHR45947:SF3">
    <property type="entry name" value="SULFOQUINOVOSYL TRANSFERASE SQD2"/>
    <property type="match status" value="1"/>
</dbReference>
<evidence type="ECO:0000313" key="2">
    <source>
        <dbReference type="EMBL" id="KKR98649.1"/>
    </source>
</evidence>
<dbReference type="InterPro" id="IPR050194">
    <property type="entry name" value="Glycosyltransferase_grp1"/>
</dbReference>